<sequence>MPAAKRRATSPDPTVKRRAKRVAAPPMPSYSINRENGEEERLFAGWAREMDTRMENTTRIKISSYDLSRALLGRRQLVPKTPQAELDYTGADLNGLYIFTDKNDHEIAVAWFNAFSNRAADQLYFTLMDYHEAAHVKEPTKAGADGQRSNPANYVTGDDVSTGLAKITAMWTAVGQPHSAPVVASGVIASGTSFAATIQLFENLRPLSFKVNGLFERVDPKGFRACVEAREEALRRRADFRALTRDDILVMEGREVMWNRKSAKHKDRSDNKRLWAILKALFGDREARGGALKIHDLKLRLRYGHRDLLMIRGSLMDHEAEEWTQGQRIAVAHFTHATYMQYLGVEAPDPVE</sequence>
<feature type="region of interest" description="Disordered" evidence="1">
    <location>
        <begin position="1"/>
        <end position="33"/>
    </location>
</feature>
<evidence type="ECO:0000313" key="3">
    <source>
        <dbReference type="Proteomes" id="UP000815677"/>
    </source>
</evidence>
<evidence type="ECO:0000256" key="1">
    <source>
        <dbReference type="SAM" id="MobiDB-lite"/>
    </source>
</evidence>
<proteinExistence type="predicted"/>
<evidence type="ECO:0000313" key="2">
    <source>
        <dbReference type="EMBL" id="GAT45870.1"/>
    </source>
</evidence>
<name>A0ABQ0L4N5_MYCCL</name>
<dbReference type="Proteomes" id="UP000815677">
    <property type="component" value="Unassembled WGS sequence"/>
</dbReference>
<keyword evidence="3" id="KW-1185">Reference proteome</keyword>
<accession>A0ABQ0L4N5</accession>
<reference evidence="2" key="1">
    <citation type="submission" date="2014-09" db="EMBL/GenBank/DDBJ databases">
        <title>Genome sequence of the luminous mushroom Mycena chlorophos for searching fungal bioluminescence genes.</title>
        <authorList>
            <person name="Tanaka Y."/>
            <person name="Kasuga D."/>
            <person name="Oba Y."/>
            <person name="Hase S."/>
            <person name="Sato K."/>
            <person name="Oba Y."/>
            <person name="Sakakibara Y."/>
        </authorList>
    </citation>
    <scope>NUCLEOTIDE SEQUENCE</scope>
</reference>
<protein>
    <submittedName>
        <fullName evidence="2">Uncharacterized protein</fullName>
    </submittedName>
</protein>
<dbReference type="EMBL" id="DF841817">
    <property type="protein sequence ID" value="GAT45870.1"/>
    <property type="molecule type" value="Genomic_DNA"/>
</dbReference>
<gene>
    <name evidence="2" type="ORF">MCHLO_03421</name>
</gene>
<organism evidence="2 3">
    <name type="scientific">Mycena chlorophos</name>
    <name type="common">Agaric fungus</name>
    <name type="synonym">Agaricus chlorophos</name>
    <dbReference type="NCBI Taxonomy" id="658473"/>
    <lineage>
        <taxon>Eukaryota</taxon>
        <taxon>Fungi</taxon>
        <taxon>Dikarya</taxon>
        <taxon>Basidiomycota</taxon>
        <taxon>Agaricomycotina</taxon>
        <taxon>Agaricomycetes</taxon>
        <taxon>Agaricomycetidae</taxon>
        <taxon>Agaricales</taxon>
        <taxon>Marasmiineae</taxon>
        <taxon>Mycenaceae</taxon>
        <taxon>Mycena</taxon>
    </lineage>
</organism>
<dbReference type="Gene3D" id="3.60.130.30">
    <property type="match status" value="1"/>
</dbReference>